<comment type="caution">
    <text evidence="1">The sequence shown here is derived from an EMBL/GenBank/DDBJ whole genome shotgun (WGS) entry which is preliminary data.</text>
</comment>
<name>A0ACB8YUW1_CICIN</name>
<dbReference type="EMBL" id="CM042017">
    <property type="protein sequence ID" value="KAI3689026.1"/>
    <property type="molecule type" value="Genomic_DNA"/>
</dbReference>
<proteinExistence type="predicted"/>
<gene>
    <name evidence="1" type="ORF">L2E82_46974</name>
</gene>
<protein>
    <submittedName>
        <fullName evidence="1">Uncharacterized protein</fullName>
    </submittedName>
</protein>
<evidence type="ECO:0000313" key="1">
    <source>
        <dbReference type="EMBL" id="KAI3689026.1"/>
    </source>
</evidence>
<keyword evidence="2" id="KW-1185">Reference proteome</keyword>
<dbReference type="Proteomes" id="UP001055811">
    <property type="component" value="Linkage Group LG09"/>
</dbReference>
<organism evidence="1 2">
    <name type="scientific">Cichorium intybus</name>
    <name type="common">Chicory</name>
    <dbReference type="NCBI Taxonomy" id="13427"/>
    <lineage>
        <taxon>Eukaryota</taxon>
        <taxon>Viridiplantae</taxon>
        <taxon>Streptophyta</taxon>
        <taxon>Embryophyta</taxon>
        <taxon>Tracheophyta</taxon>
        <taxon>Spermatophyta</taxon>
        <taxon>Magnoliopsida</taxon>
        <taxon>eudicotyledons</taxon>
        <taxon>Gunneridae</taxon>
        <taxon>Pentapetalae</taxon>
        <taxon>asterids</taxon>
        <taxon>campanulids</taxon>
        <taxon>Asterales</taxon>
        <taxon>Asteraceae</taxon>
        <taxon>Cichorioideae</taxon>
        <taxon>Cichorieae</taxon>
        <taxon>Cichoriinae</taxon>
        <taxon>Cichorium</taxon>
    </lineage>
</organism>
<evidence type="ECO:0000313" key="2">
    <source>
        <dbReference type="Proteomes" id="UP001055811"/>
    </source>
</evidence>
<reference evidence="2" key="1">
    <citation type="journal article" date="2022" name="Mol. Ecol. Resour.">
        <title>The genomes of chicory, endive, great burdock and yacon provide insights into Asteraceae palaeo-polyploidization history and plant inulin production.</title>
        <authorList>
            <person name="Fan W."/>
            <person name="Wang S."/>
            <person name="Wang H."/>
            <person name="Wang A."/>
            <person name="Jiang F."/>
            <person name="Liu H."/>
            <person name="Zhao H."/>
            <person name="Xu D."/>
            <person name="Zhang Y."/>
        </authorList>
    </citation>
    <scope>NUCLEOTIDE SEQUENCE [LARGE SCALE GENOMIC DNA]</scope>
    <source>
        <strain evidence="2">cv. Punajuju</strain>
    </source>
</reference>
<reference evidence="1 2" key="2">
    <citation type="journal article" date="2022" name="Mol. Ecol. Resour.">
        <title>The genomes of chicory, endive, great burdock and yacon provide insights into Asteraceae paleo-polyploidization history and plant inulin production.</title>
        <authorList>
            <person name="Fan W."/>
            <person name="Wang S."/>
            <person name="Wang H."/>
            <person name="Wang A."/>
            <person name="Jiang F."/>
            <person name="Liu H."/>
            <person name="Zhao H."/>
            <person name="Xu D."/>
            <person name="Zhang Y."/>
        </authorList>
    </citation>
    <scope>NUCLEOTIDE SEQUENCE [LARGE SCALE GENOMIC DNA]</scope>
    <source>
        <strain evidence="2">cv. Punajuju</strain>
        <tissue evidence="1">Leaves</tissue>
    </source>
</reference>
<sequence length="74" mass="8599">MVEGPIAENQRTISNCKRGYHYPPTLSRTRTDPKSRITENPSLAPWPRILLSTQPTNQPTNFIRARKILRGIWR</sequence>
<accession>A0ACB8YUW1</accession>